<feature type="transmembrane region" description="Helical" evidence="8">
    <location>
        <begin position="44"/>
        <end position="62"/>
    </location>
</feature>
<feature type="transmembrane region" description="Helical" evidence="8">
    <location>
        <begin position="160"/>
        <end position="182"/>
    </location>
</feature>
<feature type="transmembrane region" description="Helical" evidence="8">
    <location>
        <begin position="236"/>
        <end position="255"/>
    </location>
</feature>
<evidence type="ECO:0000256" key="4">
    <source>
        <dbReference type="ARBA" id="ARBA00022475"/>
    </source>
</evidence>
<gene>
    <name evidence="9" type="primary">yhhT_3</name>
    <name evidence="9" type="ORF">NCTC7915_02239</name>
</gene>
<dbReference type="InterPro" id="IPR002549">
    <property type="entry name" value="AI-2E-like"/>
</dbReference>
<dbReference type="PANTHER" id="PTHR21716:SF53">
    <property type="entry name" value="PERMEASE PERM-RELATED"/>
    <property type="match status" value="1"/>
</dbReference>
<dbReference type="RefSeq" id="WP_115032039.1">
    <property type="nucleotide sequence ID" value="NZ_UFYA01000001.1"/>
</dbReference>
<evidence type="ECO:0000256" key="7">
    <source>
        <dbReference type="ARBA" id="ARBA00023136"/>
    </source>
</evidence>
<dbReference type="PANTHER" id="PTHR21716">
    <property type="entry name" value="TRANSMEMBRANE PROTEIN"/>
    <property type="match status" value="1"/>
</dbReference>
<feature type="transmembrane region" description="Helical" evidence="8">
    <location>
        <begin position="21"/>
        <end position="38"/>
    </location>
</feature>
<organism evidence="9 10">
    <name type="scientific">Dermatophilus congolensis</name>
    <dbReference type="NCBI Taxonomy" id="1863"/>
    <lineage>
        <taxon>Bacteria</taxon>
        <taxon>Bacillati</taxon>
        <taxon>Actinomycetota</taxon>
        <taxon>Actinomycetes</taxon>
        <taxon>Micrococcales</taxon>
        <taxon>Dermatophilaceae</taxon>
        <taxon>Dermatophilus</taxon>
    </lineage>
</organism>
<keyword evidence="7 8" id="KW-0472">Membrane</keyword>
<feature type="transmembrane region" description="Helical" evidence="8">
    <location>
        <begin position="212"/>
        <end position="230"/>
    </location>
</feature>
<dbReference type="Pfam" id="PF01594">
    <property type="entry name" value="AI-2E_transport"/>
    <property type="match status" value="1"/>
</dbReference>
<accession>A0AA46H1F6</accession>
<dbReference type="EMBL" id="UFYA01000001">
    <property type="protein sequence ID" value="STD15101.1"/>
    <property type="molecule type" value="Genomic_DNA"/>
</dbReference>
<keyword evidence="5 8" id="KW-0812">Transmembrane</keyword>
<evidence type="ECO:0000313" key="10">
    <source>
        <dbReference type="Proteomes" id="UP000254118"/>
    </source>
</evidence>
<reference evidence="9 10" key="1">
    <citation type="submission" date="2018-06" db="EMBL/GenBank/DDBJ databases">
        <authorList>
            <consortium name="Pathogen Informatics"/>
            <person name="Doyle S."/>
        </authorList>
    </citation>
    <scope>NUCLEOTIDE SEQUENCE [LARGE SCALE GENOMIC DNA]</scope>
    <source>
        <strain evidence="9 10">NCTC7915</strain>
    </source>
</reference>
<comment type="similarity">
    <text evidence="2">Belongs to the autoinducer-2 exporter (AI-2E) (TC 2.A.86) family.</text>
</comment>
<evidence type="ECO:0000256" key="3">
    <source>
        <dbReference type="ARBA" id="ARBA00022448"/>
    </source>
</evidence>
<evidence type="ECO:0000256" key="1">
    <source>
        <dbReference type="ARBA" id="ARBA00004651"/>
    </source>
</evidence>
<comment type="caution">
    <text evidence="9">The sequence shown here is derived from an EMBL/GenBank/DDBJ whole genome shotgun (WGS) entry which is preliminary data.</text>
</comment>
<keyword evidence="4" id="KW-1003">Cell membrane</keyword>
<keyword evidence="3" id="KW-0813">Transport</keyword>
<evidence type="ECO:0000256" key="5">
    <source>
        <dbReference type="ARBA" id="ARBA00022692"/>
    </source>
</evidence>
<protein>
    <submittedName>
        <fullName evidence="9">Pheromone autoinducer 2 transporter</fullName>
    </submittedName>
</protein>
<evidence type="ECO:0000256" key="8">
    <source>
        <dbReference type="SAM" id="Phobius"/>
    </source>
</evidence>
<dbReference type="GO" id="GO:0005886">
    <property type="term" value="C:plasma membrane"/>
    <property type="evidence" value="ECO:0007669"/>
    <property type="project" value="UniProtKB-SubCell"/>
</dbReference>
<dbReference type="Proteomes" id="UP000254118">
    <property type="component" value="Unassembled WGS sequence"/>
</dbReference>
<name>A0AA46H1F6_9MICO</name>
<sequence>MPPATPTPRHRSQLLRTEAVLATRFLVTVAALLLIIWIAVHIYIVTIAAFLAFVLASLLWPVTKPLSRPLSRPVAAILVVLTTGLLVAGLLWATIIQLINAAPTISTAAVGSVEATNKWLIKQGWVLPQHTVDNLQNQVASRTDQLITSLSGAAITSLNIATATASITALALAATVFTLIGAEQLTNAITHIAPPRYQNAARNALHEATITARWWTFASTLTGLVNGILIGIGLEWLGVPLAIPLGLVTFILGYVPMIGSTIAGAICIAISLFFGGINLGLETLILVTIVIATESNLLSPLLMSRAVRFPPVITLFLSTAGAAALGMIGLFLSIPVVGITVAAYKGFHHTVHTASDTMPIAIPAIETHPQPPHTP</sequence>
<comment type="subcellular location">
    <subcellularLocation>
        <location evidence="1">Cell membrane</location>
        <topology evidence="1">Multi-pass membrane protein</topology>
    </subcellularLocation>
</comment>
<dbReference type="GO" id="GO:0055085">
    <property type="term" value="P:transmembrane transport"/>
    <property type="evidence" value="ECO:0007669"/>
    <property type="project" value="TreeGrafter"/>
</dbReference>
<feature type="transmembrane region" description="Helical" evidence="8">
    <location>
        <begin position="262"/>
        <end position="292"/>
    </location>
</feature>
<evidence type="ECO:0000313" key="9">
    <source>
        <dbReference type="EMBL" id="STD15101.1"/>
    </source>
</evidence>
<proteinExistence type="inferred from homology"/>
<evidence type="ECO:0000256" key="6">
    <source>
        <dbReference type="ARBA" id="ARBA00022989"/>
    </source>
</evidence>
<feature type="transmembrane region" description="Helical" evidence="8">
    <location>
        <begin position="312"/>
        <end position="344"/>
    </location>
</feature>
<feature type="transmembrane region" description="Helical" evidence="8">
    <location>
        <begin position="74"/>
        <end position="99"/>
    </location>
</feature>
<dbReference type="AlphaFoldDB" id="A0AA46H1F6"/>
<keyword evidence="6 8" id="KW-1133">Transmembrane helix</keyword>
<evidence type="ECO:0000256" key="2">
    <source>
        <dbReference type="ARBA" id="ARBA00009773"/>
    </source>
</evidence>